<gene>
    <name evidence="2" type="ORF">GCM10010502_13790</name>
    <name evidence="3" type="ORF">HS99_0008040</name>
</gene>
<dbReference type="KEGG" id="kau:B6264_20815"/>
<evidence type="ECO:0000313" key="2">
    <source>
        <dbReference type="EMBL" id="GGU63964.1"/>
    </source>
</evidence>
<dbReference type="Proteomes" id="UP000037395">
    <property type="component" value="Unassembled WGS sequence"/>
</dbReference>
<reference evidence="3 4" key="2">
    <citation type="submission" date="2014-07" db="EMBL/GenBank/DDBJ databases">
        <authorList>
            <person name="Zhang J.E."/>
            <person name="Yang H."/>
            <person name="Guo J."/>
            <person name="Deng Z."/>
            <person name="Luo H."/>
            <person name="Luo M."/>
            <person name="Zhao B."/>
        </authorList>
    </citation>
    <scope>NUCLEOTIDE SEQUENCE [LARGE SCALE GENOMIC DNA]</scope>
    <source>
        <strain evidence="3">ATCC 10762</strain>
        <strain evidence="4">ATCC 10762 / DSM 40127 / CCM 3239 / JCM 4008 / LMG 5968 / NBRC 12843 / NCIMB 8234 / A-377</strain>
    </source>
</reference>
<evidence type="ECO:0000313" key="4">
    <source>
        <dbReference type="Proteomes" id="UP000037395"/>
    </source>
</evidence>
<dbReference type="Proteomes" id="UP000610124">
    <property type="component" value="Unassembled WGS sequence"/>
</dbReference>
<comment type="caution">
    <text evidence="3">The sequence shown here is derived from an EMBL/GenBank/DDBJ whole genome shotgun (WGS) entry which is preliminary data.</text>
</comment>
<evidence type="ECO:0000313" key="3">
    <source>
        <dbReference type="EMBL" id="OEV35811.1"/>
    </source>
</evidence>
<dbReference type="NCBIfam" id="TIGR03086">
    <property type="entry name" value="TIGR03086 family metal-binding protein"/>
    <property type="match status" value="1"/>
</dbReference>
<reference evidence="2" key="5">
    <citation type="submission" date="2020-09" db="EMBL/GenBank/DDBJ databases">
        <authorList>
            <person name="Sun Q."/>
            <person name="Ohkuma M."/>
        </authorList>
    </citation>
    <scope>NUCLEOTIDE SEQUENCE</scope>
    <source>
        <strain evidence="2">JCM 4434</strain>
    </source>
</reference>
<keyword evidence="4" id="KW-1185">Reference proteome</keyword>
<dbReference type="EMBL" id="BMUB01000002">
    <property type="protein sequence ID" value="GGU63964.1"/>
    <property type="molecule type" value="Genomic_DNA"/>
</dbReference>
<sequence length="137" mass="14643">MNRPLLDRTVEFEFEQLTVRERLACPGGTGAAAATAARQAWEVPGTAGLTVHLSFGDVSGRYHLDQLTTDLVVHTWDLAQGIGKDTRLPGDLVDFTPDRFAGYGDLSGSGLFDPPLPVPEDASPQTRLPALTGRRGG</sequence>
<dbReference type="EMBL" id="JPRF03000032">
    <property type="protein sequence ID" value="OEV35811.1"/>
    <property type="molecule type" value="Genomic_DNA"/>
</dbReference>
<accession>A0A8H9LQ33</accession>
<name>A0A1E7N532_KITAU</name>
<protein>
    <submittedName>
        <fullName evidence="3">TIGR03086 family protein</fullName>
    </submittedName>
</protein>
<accession>A0A1E7N532</accession>
<evidence type="ECO:0000256" key="1">
    <source>
        <dbReference type="SAM" id="MobiDB-lite"/>
    </source>
</evidence>
<feature type="region of interest" description="Disordered" evidence="1">
    <location>
        <begin position="111"/>
        <end position="137"/>
    </location>
</feature>
<reference evidence="4" key="4">
    <citation type="submission" date="2016-08" db="EMBL/GenBank/DDBJ databases">
        <title>Sequencing, assembly and comparative genomics of S. aureofaciens ATCC 10762.</title>
        <authorList>
            <person name="Gradnigo J.S."/>
            <person name="Johnson N."/>
            <person name="Somerville G.A."/>
        </authorList>
    </citation>
    <scope>NUCLEOTIDE SEQUENCE [LARGE SCALE GENOMIC DNA]</scope>
    <source>
        <strain evidence="4">ATCC 10762 / DSM 40127 / CCM 3239 / JCM 4008 / LMG 5968 / NBRC 12843 / NCIMB 8234 / A-377</strain>
    </source>
</reference>
<proteinExistence type="predicted"/>
<organism evidence="3 4">
    <name type="scientific">Kitasatospora aureofaciens</name>
    <name type="common">Streptomyces aureofaciens</name>
    <dbReference type="NCBI Taxonomy" id="1894"/>
    <lineage>
        <taxon>Bacteria</taxon>
        <taxon>Bacillati</taxon>
        <taxon>Actinomycetota</taxon>
        <taxon>Actinomycetes</taxon>
        <taxon>Kitasatosporales</taxon>
        <taxon>Streptomycetaceae</taxon>
        <taxon>Kitasatospora</taxon>
    </lineage>
</organism>
<dbReference type="AlphaFoldDB" id="A0A1E7N532"/>
<reference evidence="3" key="3">
    <citation type="submission" date="2016-08" db="EMBL/GenBank/DDBJ databases">
        <title>Sequencing, Assembly and Comparative Genomics of S. aureofaciens ATCC 10762.</title>
        <authorList>
            <person name="Gradnigo J.S."/>
            <person name="Johnson N."/>
            <person name="Somerville G.A."/>
        </authorList>
    </citation>
    <scope>NUCLEOTIDE SEQUENCE [LARGE SCALE GENOMIC DNA]</scope>
    <source>
        <strain evidence="3">ATCC 10762</strain>
    </source>
</reference>
<dbReference type="OrthoDB" id="5185819at2"/>
<dbReference type="InterPro" id="IPR017520">
    <property type="entry name" value="CHP03086"/>
</dbReference>
<reference evidence="2" key="1">
    <citation type="journal article" date="2014" name="Int. J. Syst. Evol. Microbiol.">
        <title>Complete genome sequence of Corynebacterium casei LMG S-19264T (=DSM 44701T), isolated from a smear-ripened cheese.</title>
        <authorList>
            <consortium name="US DOE Joint Genome Institute (JGI-PGF)"/>
            <person name="Walter F."/>
            <person name="Albersmeier A."/>
            <person name="Kalinowski J."/>
            <person name="Ruckert C."/>
        </authorList>
    </citation>
    <scope>NUCLEOTIDE SEQUENCE</scope>
    <source>
        <strain evidence="2">JCM 4434</strain>
    </source>
</reference>